<proteinExistence type="predicted"/>
<sequence>MVEARLPPELEQVIFVHAFQNVNQSPSDLFLVARRVREWLVPIAFRVVIFHKHRIFPLKFDRLAQFVSYGSHIKALLLSRFRVGSHLEPSVPSLIDFLAQCPNITDLALWWESPPIGLDTLLNLSQLTHLSIDIHHLLQLDGVSKSTQLSLFPNITHLDTIRSRELDQNEKTFIQLAHHFPALTHIAFLWGSELHAPILRNCESIRAVVSWRRGDLGLDVKWQSPIEDDRIVMMLTLIRPSHGRA</sequence>
<reference evidence="1 2" key="1">
    <citation type="journal article" date="2019" name="Nat. Ecol. Evol.">
        <title>Megaphylogeny resolves global patterns of mushroom evolution.</title>
        <authorList>
            <person name="Varga T."/>
            <person name="Krizsan K."/>
            <person name="Foldi C."/>
            <person name="Dima B."/>
            <person name="Sanchez-Garcia M."/>
            <person name="Sanchez-Ramirez S."/>
            <person name="Szollosi G.J."/>
            <person name="Szarkandi J.G."/>
            <person name="Papp V."/>
            <person name="Albert L."/>
            <person name="Andreopoulos W."/>
            <person name="Angelini C."/>
            <person name="Antonin V."/>
            <person name="Barry K.W."/>
            <person name="Bougher N.L."/>
            <person name="Buchanan P."/>
            <person name="Buyck B."/>
            <person name="Bense V."/>
            <person name="Catcheside P."/>
            <person name="Chovatia M."/>
            <person name="Cooper J."/>
            <person name="Damon W."/>
            <person name="Desjardin D."/>
            <person name="Finy P."/>
            <person name="Geml J."/>
            <person name="Haridas S."/>
            <person name="Hughes K."/>
            <person name="Justo A."/>
            <person name="Karasinski D."/>
            <person name="Kautmanova I."/>
            <person name="Kiss B."/>
            <person name="Kocsube S."/>
            <person name="Kotiranta H."/>
            <person name="LaButti K.M."/>
            <person name="Lechner B.E."/>
            <person name="Liimatainen K."/>
            <person name="Lipzen A."/>
            <person name="Lukacs Z."/>
            <person name="Mihaltcheva S."/>
            <person name="Morgado L.N."/>
            <person name="Niskanen T."/>
            <person name="Noordeloos M.E."/>
            <person name="Ohm R.A."/>
            <person name="Ortiz-Santana B."/>
            <person name="Ovrebo C."/>
            <person name="Racz N."/>
            <person name="Riley R."/>
            <person name="Savchenko A."/>
            <person name="Shiryaev A."/>
            <person name="Soop K."/>
            <person name="Spirin V."/>
            <person name="Szebenyi C."/>
            <person name="Tomsovsky M."/>
            <person name="Tulloss R.E."/>
            <person name="Uehling J."/>
            <person name="Grigoriev I.V."/>
            <person name="Vagvolgyi C."/>
            <person name="Papp T."/>
            <person name="Martin F.M."/>
            <person name="Miettinen O."/>
            <person name="Hibbett D.S."/>
            <person name="Nagy L.G."/>
        </authorList>
    </citation>
    <scope>NUCLEOTIDE SEQUENCE [LARGE SCALE GENOMIC DNA]</scope>
    <source>
        <strain evidence="1 2">NL-1719</strain>
    </source>
</reference>
<name>A0ACD3A8V2_9AGAR</name>
<protein>
    <submittedName>
        <fullName evidence="1">Uncharacterized protein</fullName>
    </submittedName>
</protein>
<evidence type="ECO:0000313" key="1">
    <source>
        <dbReference type="EMBL" id="TFK61976.1"/>
    </source>
</evidence>
<dbReference type="Proteomes" id="UP000308600">
    <property type="component" value="Unassembled WGS sequence"/>
</dbReference>
<dbReference type="EMBL" id="ML208615">
    <property type="protein sequence ID" value="TFK61976.1"/>
    <property type="molecule type" value="Genomic_DNA"/>
</dbReference>
<gene>
    <name evidence="1" type="ORF">BDN72DRAFT_903614</name>
</gene>
<organism evidence="1 2">
    <name type="scientific">Pluteus cervinus</name>
    <dbReference type="NCBI Taxonomy" id="181527"/>
    <lineage>
        <taxon>Eukaryota</taxon>
        <taxon>Fungi</taxon>
        <taxon>Dikarya</taxon>
        <taxon>Basidiomycota</taxon>
        <taxon>Agaricomycotina</taxon>
        <taxon>Agaricomycetes</taxon>
        <taxon>Agaricomycetidae</taxon>
        <taxon>Agaricales</taxon>
        <taxon>Pluteineae</taxon>
        <taxon>Pluteaceae</taxon>
        <taxon>Pluteus</taxon>
    </lineage>
</organism>
<keyword evidence="2" id="KW-1185">Reference proteome</keyword>
<accession>A0ACD3A8V2</accession>
<evidence type="ECO:0000313" key="2">
    <source>
        <dbReference type="Proteomes" id="UP000308600"/>
    </source>
</evidence>